<dbReference type="InterPro" id="IPR002915">
    <property type="entry name" value="DeoC/FbaB/LacD_aldolase"/>
</dbReference>
<evidence type="ECO:0000256" key="2">
    <source>
        <dbReference type="ARBA" id="ARBA00022490"/>
    </source>
</evidence>
<proteinExistence type="inferred from homology"/>
<comment type="similarity">
    <text evidence="1 7">Belongs to the DeoC/FbaB aldolase family. DeoC type 1 subfamily.</text>
</comment>
<name>A0A2T2WNW1_9FIRM</name>
<feature type="active site" description="Proton donor/acceptor" evidence="7">
    <location>
        <position position="219"/>
    </location>
</feature>
<dbReference type="Pfam" id="PF01791">
    <property type="entry name" value="DeoC"/>
    <property type="match status" value="1"/>
</dbReference>
<comment type="pathway">
    <text evidence="7">Carbohydrate degradation; 2-deoxy-D-ribose 1-phosphate degradation; D-glyceraldehyde 3-phosphate and acetaldehyde from 2-deoxy-alpha-D-ribose 1-phosphate: step 2/2.</text>
</comment>
<accession>A0A2T2WNW1</accession>
<dbReference type="GO" id="GO:0005737">
    <property type="term" value="C:cytoplasm"/>
    <property type="evidence" value="ECO:0007669"/>
    <property type="project" value="UniProtKB-SubCell"/>
</dbReference>
<gene>
    <name evidence="7" type="primary">deoC</name>
    <name evidence="8" type="ORF">C7B45_01120</name>
</gene>
<evidence type="ECO:0000313" key="9">
    <source>
        <dbReference type="Proteomes" id="UP000241848"/>
    </source>
</evidence>
<comment type="function">
    <text evidence="6 7">Catalyzes a reversible aldol reaction between acetaldehyde and D-glyceraldehyde 3-phosphate to generate 2-deoxy-D-ribose 5-phosphate.</text>
</comment>
<evidence type="ECO:0000256" key="7">
    <source>
        <dbReference type="HAMAP-Rule" id="MF_00114"/>
    </source>
</evidence>
<comment type="caution">
    <text evidence="8">The sequence shown here is derived from an EMBL/GenBank/DDBJ whole genome shotgun (WGS) entry which is preliminary data.</text>
</comment>
<dbReference type="PANTHER" id="PTHR10889:SF1">
    <property type="entry name" value="DEOXYRIBOSE-PHOSPHATE ALDOLASE"/>
    <property type="match status" value="1"/>
</dbReference>
<dbReference type="HAMAP" id="MF_00114">
    <property type="entry name" value="DeoC_type1"/>
    <property type="match status" value="1"/>
</dbReference>
<dbReference type="GO" id="GO:0016052">
    <property type="term" value="P:carbohydrate catabolic process"/>
    <property type="evidence" value="ECO:0007669"/>
    <property type="project" value="TreeGrafter"/>
</dbReference>
<dbReference type="GO" id="GO:0006018">
    <property type="term" value="P:2-deoxyribose 1-phosphate catabolic process"/>
    <property type="evidence" value="ECO:0007669"/>
    <property type="project" value="UniProtKB-UniRule"/>
</dbReference>
<dbReference type="Proteomes" id="UP000241848">
    <property type="component" value="Unassembled WGS sequence"/>
</dbReference>
<keyword evidence="2 7" id="KW-0963">Cytoplasm</keyword>
<evidence type="ECO:0000256" key="1">
    <source>
        <dbReference type="ARBA" id="ARBA00010936"/>
    </source>
</evidence>
<evidence type="ECO:0000256" key="5">
    <source>
        <dbReference type="ARBA" id="ARBA00048791"/>
    </source>
</evidence>
<comment type="subcellular location">
    <subcellularLocation>
        <location evidence="7">Cytoplasm</location>
    </subcellularLocation>
</comment>
<evidence type="ECO:0000256" key="3">
    <source>
        <dbReference type="ARBA" id="ARBA00023239"/>
    </source>
</evidence>
<dbReference type="GO" id="GO:0009264">
    <property type="term" value="P:deoxyribonucleotide catabolic process"/>
    <property type="evidence" value="ECO:0007669"/>
    <property type="project" value="UniProtKB-UniRule"/>
</dbReference>
<feature type="active site" description="Proton donor/acceptor" evidence="7">
    <location>
        <position position="127"/>
    </location>
</feature>
<dbReference type="FunFam" id="3.20.20.70:FF:000044">
    <property type="entry name" value="Deoxyribose-phosphate aldolase"/>
    <property type="match status" value="1"/>
</dbReference>
<dbReference type="UniPathway" id="UPA00002">
    <property type="reaction ID" value="UER00468"/>
</dbReference>
<keyword evidence="3 7" id="KW-0456">Lyase</keyword>
<evidence type="ECO:0000256" key="6">
    <source>
        <dbReference type="ARBA" id="ARBA00056337"/>
    </source>
</evidence>
<reference evidence="8 9" key="1">
    <citation type="journal article" date="2014" name="BMC Genomics">
        <title>Comparison of environmental and isolate Sulfobacillus genomes reveals diverse carbon, sulfur, nitrogen, and hydrogen metabolisms.</title>
        <authorList>
            <person name="Justice N.B."/>
            <person name="Norman A."/>
            <person name="Brown C.T."/>
            <person name="Singh A."/>
            <person name="Thomas B.C."/>
            <person name="Banfield J.F."/>
        </authorList>
    </citation>
    <scope>NUCLEOTIDE SEQUENCE [LARGE SCALE GENOMIC DNA]</scope>
    <source>
        <strain evidence="8">AMDSBA3</strain>
    </source>
</reference>
<dbReference type="SMART" id="SM01133">
    <property type="entry name" value="DeoC"/>
    <property type="match status" value="1"/>
</dbReference>
<comment type="catalytic activity">
    <reaction evidence="5 7">
        <text>2-deoxy-D-ribose 5-phosphate = D-glyceraldehyde 3-phosphate + acetaldehyde</text>
        <dbReference type="Rhea" id="RHEA:12821"/>
        <dbReference type="ChEBI" id="CHEBI:15343"/>
        <dbReference type="ChEBI" id="CHEBI:59776"/>
        <dbReference type="ChEBI" id="CHEBI:62877"/>
        <dbReference type="EC" id="4.1.2.4"/>
    </reaction>
</comment>
<dbReference type="PIRSF" id="PIRSF001357">
    <property type="entry name" value="DeoC"/>
    <property type="match status" value="1"/>
</dbReference>
<dbReference type="NCBIfam" id="TIGR00126">
    <property type="entry name" value="deoC"/>
    <property type="match status" value="1"/>
</dbReference>
<dbReference type="CDD" id="cd00959">
    <property type="entry name" value="DeoC"/>
    <property type="match status" value="1"/>
</dbReference>
<dbReference type="SUPFAM" id="SSF51569">
    <property type="entry name" value="Aldolase"/>
    <property type="match status" value="1"/>
</dbReference>
<dbReference type="Gene3D" id="3.20.20.70">
    <property type="entry name" value="Aldolase class I"/>
    <property type="match status" value="1"/>
</dbReference>
<keyword evidence="4 7" id="KW-0704">Schiff base</keyword>
<sequence length="254" mass="27084">MNQWNEWYQRIEPYLSAEEQQRLLQLTRTSWSAPVLPNRASLARYIDHTALYAEITPSAIERLCQEAQEWGTYSICINSQYVPLAHTRLGDAVQIAAVVGFPLGAMATPAKAYEAQWCVDQGAQELDMVIAIGYLKAGAYDAVLADLRAVRAAAPSPVILKVILETGLLTTDEKGIAALLSVAAGADFVKTSTGFGHGGATVEDVALLRDTVGATVGVKASGGIHSWQEALDLVAAGANRLGMSKTGVVLGRED</sequence>
<dbReference type="AlphaFoldDB" id="A0A2T2WNW1"/>
<dbReference type="InterPro" id="IPR028581">
    <property type="entry name" value="DeoC_typeI"/>
</dbReference>
<dbReference type="GO" id="GO:0004139">
    <property type="term" value="F:deoxyribose-phosphate aldolase activity"/>
    <property type="evidence" value="ECO:0007669"/>
    <property type="project" value="UniProtKB-UniRule"/>
</dbReference>
<dbReference type="EC" id="4.1.2.4" evidence="7"/>
<evidence type="ECO:0000313" key="8">
    <source>
        <dbReference type="EMBL" id="PSR23916.1"/>
    </source>
</evidence>
<dbReference type="EMBL" id="PXYV01000002">
    <property type="protein sequence ID" value="PSR23916.1"/>
    <property type="molecule type" value="Genomic_DNA"/>
</dbReference>
<dbReference type="InterPro" id="IPR013785">
    <property type="entry name" value="Aldolase_TIM"/>
</dbReference>
<protein>
    <recommendedName>
        <fullName evidence="7">Deoxyribose-phosphate aldolase</fullName>
        <shortName evidence="7">DERA</shortName>
        <ecNumber evidence="7">4.1.2.4</ecNumber>
    </recommendedName>
    <alternativeName>
        <fullName evidence="7">2-deoxy-D-ribose 5-phosphate aldolase</fullName>
    </alternativeName>
    <alternativeName>
        <fullName evidence="7">Phosphodeoxyriboaldolase</fullName>
        <shortName evidence="7">Deoxyriboaldolase</shortName>
    </alternativeName>
</protein>
<dbReference type="PANTHER" id="PTHR10889">
    <property type="entry name" value="DEOXYRIBOSE-PHOSPHATE ALDOLASE"/>
    <property type="match status" value="1"/>
</dbReference>
<dbReference type="InterPro" id="IPR011343">
    <property type="entry name" value="DeoC"/>
</dbReference>
<feature type="active site" description="Schiff-base intermediate with acetaldehyde" evidence="7">
    <location>
        <position position="190"/>
    </location>
</feature>
<organism evidence="8 9">
    <name type="scientific">Sulfobacillus acidophilus</name>
    <dbReference type="NCBI Taxonomy" id="53633"/>
    <lineage>
        <taxon>Bacteria</taxon>
        <taxon>Bacillati</taxon>
        <taxon>Bacillota</taxon>
        <taxon>Clostridia</taxon>
        <taxon>Eubacteriales</taxon>
        <taxon>Clostridiales Family XVII. Incertae Sedis</taxon>
        <taxon>Sulfobacillus</taxon>
    </lineage>
</organism>
<evidence type="ECO:0000256" key="4">
    <source>
        <dbReference type="ARBA" id="ARBA00023270"/>
    </source>
</evidence>